<feature type="transmembrane region" description="Helical" evidence="2">
    <location>
        <begin position="289"/>
        <end position="306"/>
    </location>
</feature>
<feature type="region of interest" description="Disordered" evidence="1">
    <location>
        <begin position="1"/>
        <end position="23"/>
    </location>
</feature>
<keyword evidence="4" id="KW-1185">Reference proteome</keyword>
<evidence type="ECO:0008006" key="5">
    <source>
        <dbReference type="Google" id="ProtNLM"/>
    </source>
</evidence>
<dbReference type="EMBL" id="AP025516">
    <property type="protein sequence ID" value="BDD89408.1"/>
    <property type="molecule type" value="Genomic_DNA"/>
</dbReference>
<sequence length="320" mass="34388">MVRSEDDAPKKAAAETSETLTSEGEIAGDLDALLAETCTVCGKPLPDGATAAGLVDDRCEVCRVGPLSGPSTSDAPLEERELNPRTEELPFAGSNLAIDQEQRFTVSHVLKDSWTAVKGSKAVIWFGVVVMGLVLAGVEALHVSLLPRAAALGGAAATSWVTIVSHLLASVLVLLFIAGLMIVGVRHVSGRDYSWRTLFCGFALPGRIAVAGFLLALLITSGFVLLILPGIYLSVGYSLTLPLMIDKGYGPWQAMEISRQLIHPQWWRVFALYVVMYVIYLLSCIPLGIGLIWMVPLFFVLTGVLYQRLVATNGCSGSRW</sequence>
<keyword evidence="2" id="KW-1133">Transmembrane helix</keyword>
<feature type="transmembrane region" description="Helical" evidence="2">
    <location>
        <begin position="197"/>
        <end position="219"/>
    </location>
</feature>
<accession>A0ABM7WEK6</accession>
<evidence type="ECO:0000256" key="1">
    <source>
        <dbReference type="SAM" id="MobiDB-lite"/>
    </source>
</evidence>
<dbReference type="PANTHER" id="PTHR40076:SF1">
    <property type="entry name" value="MEMBRANE PROTEIN"/>
    <property type="match status" value="1"/>
</dbReference>
<protein>
    <recommendedName>
        <fullName evidence="5">DUF975 family protein</fullName>
    </recommendedName>
</protein>
<feature type="transmembrane region" description="Helical" evidence="2">
    <location>
        <begin position="225"/>
        <end position="245"/>
    </location>
</feature>
<evidence type="ECO:0000313" key="3">
    <source>
        <dbReference type="EMBL" id="BDD89408.1"/>
    </source>
</evidence>
<name>A0ABM7WEK6_9BACT</name>
<keyword evidence="2" id="KW-0472">Membrane</keyword>
<gene>
    <name evidence="3" type="ORF">DPPLL_37730</name>
</gene>
<feature type="compositionally biased region" description="Basic and acidic residues" evidence="1">
    <location>
        <begin position="1"/>
        <end position="13"/>
    </location>
</feature>
<dbReference type="PANTHER" id="PTHR40076">
    <property type="entry name" value="MEMBRANE PROTEIN-RELATED"/>
    <property type="match status" value="1"/>
</dbReference>
<evidence type="ECO:0000256" key="2">
    <source>
        <dbReference type="SAM" id="Phobius"/>
    </source>
</evidence>
<dbReference type="Proteomes" id="UP000830055">
    <property type="component" value="Chromosome"/>
</dbReference>
<organism evidence="3 4">
    <name type="scientific">Desulfofustis limnaeus</name>
    <dbReference type="NCBI Taxonomy" id="2740163"/>
    <lineage>
        <taxon>Bacteria</taxon>
        <taxon>Pseudomonadati</taxon>
        <taxon>Thermodesulfobacteriota</taxon>
        <taxon>Desulfobulbia</taxon>
        <taxon>Desulfobulbales</taxon>
        <taxon>Desulfocapsaceae</taxon>
        <taxon>Desulfofustis</taxon>
    </lineage>
</organism>
<proteinExistence type="predicted"/>
<keyword evidence="2" id="KW-0812">Transmembrane</keyword>
<feature type="transmembrane region" description="Helical" evidence="2">
    <location>
        <begin position="266"/>
        <end position="283"/>
    </location>
</feature>
<evidence type="ECO:0000313" key="4">
    <source>
        <dbReference type="Proteomes" id="UP000830055"/>
    </source>
</evidence>
<dbReference type="InterPro" id="IPR010380">
    <property type="entry name" value="DUF975"/>
</dbReference>
<feature type="transmembrane region" description="Helical" evidence="2">
    <location>
        <begin position="163"/>
        <end position="185"/>
    </location>
</feature>
<reference evidence="3 4" key="1">
    <citation type="submission" date="2022-01" db="EMBL/GenBank/DDBJ databases">
        <title>Desulfofustis limnae sp. nov., a novel mesophilic sulfate-reducing bacterium isolated from marsh soil.</title>
        <authorList>
            <person name="Watanabe M."/>
            <person name="Takahashi A."/>
            <person name="Kojima H."/>
            <person name="Fukui M."/>
        </authorList>
    </citation>
    <scope>NUCLEOTIDE SEQUENCE [LARGE SCALE GENOMIC DNA]</scope>
    <source>
        <strain evidence="3 4">PPLL</strain>
    </source>
</reference>
<feature type="transmembrane region" description="Helical" evidence="2">
    <location>
        <begin position="122"/>
        <end position="143"/>
    </location>
</feature>